<accession>A0A1H0WC64</accession>
<dbReference type="Gene3D" id="3.40.50.720">
    <property type="entry name" value="NAD(P)-binding Rossmann-like Domain"/>
    <property type="match status" value="1"/>
</dbReference>
<dbReference type="SUPFAM" id="SSF51735">
    <property type="entry name" value="NAD(P)-binding Rossmann-fold domains"/>
    <property type="match status" value="1"/>
</dbReference>
<protein>
    <submittedName>
        <fullName evidence="4">NADPH2:quinone reductase</fullName>
    </submittedName>
</protein>
<dbReference type="Proteomes" id="UP000199497">
    <property type="component" value="Unassembled WGS sequence"/>
</dbReference>
<dbReference type="InterPro" id="IPR020843">
    <property type="entry name" value="ER"/>
</dbReference>
<dbReference type="GO" id="GO:0003960">
    <property type="term" value="F:quinone reductase (NADPH) activity"/>
    <property type="evidence" value="ECO:0007669"/>
    <property type="project" value="TreeGrafter"/>
</dbReference>
<reference evidence="5" key="1">
    <citation type="submission" date="2016-10" db="EMBL/GenBank/DDBJ databases">
        <authorList>
            <person name="Varghese N."/>
            <person name="Submissions S."/>
        </authorList>
    </citation>
    <scope>NUCLEOTIDE SEQUENCE [LARGE SCALE GENOMIC DNA]</scope>
    <source>
        <strain evidence="5">DSM 46732</strain>
    </source>
</reference>
<gene>
    <name evidence="4" type="ORF">SAMN04487905_111167</name>
</gene>
<keyword evidence="5" id="KW-1185">Reference proteome</keyword>
<dbReference type="Pfam" id="PF08240">
    <property type="entry name" value="ADH_N"/>
    <property type="match status" value="1"/>
</dbReference>
<dbReference type="EMBL" id="FNJR01000011">
    <property type="protein sequence ID" value="SDP88131.1"/>
    <property type="molecule type" value="Genomic_DNA"/>
</dbReference>
<dbReference type="PANTHER" id="PTHR48106">
    <property type="entry name" value="QUINONE OXIDOREDUCTASE PIG3-RELATED"/>
    <property type="match status" value="1"/>
</dbReference>
<feature type="domain" description="Enoyl reductase (ER)" evidence="3">
    <location>
        <begin position="10"/>
        <end position="319"/>
    </location>
</feature>
<evidence type="ECO:0000313" key="4">
    <source>
        <dbReference type="EMBL" id="SDP88131.1"/>
    </source>
</evidence>
<evidence type="ECO:0000313" key="5">
    <source>
        <dbReference type="Proteomes" id="UP000199497"/>
    </source>
</evidence>
<evidence type="ECO:0000259" key="3">
    <source>
        <dbReference type="SMART" id="SM00829"/>
    </source>
</evidence>
<dbReference type="Gene3D" id="3.90.180.10">
    <property type="entry name" value="Medium-chain alcohol dehydrogenases, catalytic domain"/>
    <property type="match status" value="1"/>
</dbReference>
<dbReference type="GO" id="GO:0005829">
    <property type="term" value="C:cytosol"/>
    <property type="evidence" value="ECO:0007669"/>
    <property type="project" value="TreeGrafter"/>
</dbReference>
<organism evidence="4 5">
    <name type="scientific">Actinopolyspora xinjiangensis</name>
    <dbReference type="NCBI Taxonomy" id="405564"/>
    <lineage>
        <taxon>Bacteria</taxon>
        <taxon>Bacillati</taxon>
        <taxon>Actinomycetota</taxon>
        <taxon>Actinomycetes</taxon>
        <taxon>Actinopolysporales</taxon>
        <taxon>Actinopolysporaceae</taxon>
        <taxon>Actinopolyspora</taxon>
    </lineage>
</organism>
<dbReference type="InterPro" id="IPR036291">
    <property type="entry name" value="NAD(P)-bd_dom_sf"/>
</dbReference>
<dbReference type="InterPro" id="IPR013149">
    <property type="entry name" value="ADH-like_C"/>
</dbReference>
<dbReference type="SUPFAM" id="SSF50129">
    <property type="entry name" value="GroES-like"/>
    <property type="match status" value="1"/>
</dbReference>
<dbReference type="RefSeq" id="WP_092603578.1">
    <property type="nucleotide sequence ID" value="NZ_FNJR01000011.1"/>
</dbReference>
<evidence type="ECO:0000256" key="1">
    <source>
        <dbReference type="ARBA" id="ARBA00022857"/>
    </source>
</evidence>
<dbReference type="GO" id="GO:0035925">
    <property type="term" value="F:mRNA 3'-UTR AU-rich region binding"/>
    <property type="evidence" value="ECO:0007669"/>
    <property type="project" value="TreeGrafter"/>
</dbReference>
<name>A0A1H0WC64_9ACTN</name>
<dbReference type="SMART" id="SM00829">
    <property type="entry name" value="PKS_ER"/>
    <property type="match status" value="1"/>
</dbReference>
<proteinExistence type="predicted"/>
<dbReference type="InterPro" id="IPR011032">
    <property type="entry name" value="GroES-like_sf"/>
</dbReference>
<dbReference type="GO" id="GO:0070402">
    <property type="term" value="F:NADPH binding"/>
    <property type="evidence" value="ECO:0007669"/>
    <property type="project" value="TreeGrafter"/>
</dbReference>
<dbReference type="AlphaFoldDB" id="A0A1H0WC64"/>
<dbReference type="Pfam" id="PF00107">
    <property type="entry name" value="ADH_zinc_N"/>
    <property type="match status" value="1"/>
</dbReference>
<keyword evidence="1" id="KW-0521">NADP</keyword>
<sequence>MRAIVADQPGGPDVLRPTTLPDPVPGFGQVRIAVEVAAITFIDTQIRSGTSVGPQVEFPAVLGNGVAGHVDALGEDVDPAWKNVLVVTSTGGTGGYADRAVAQESDLHRVPETLEAREAVALLADGRTAVGLHSAARIEHGEVVVVTAAAGGVGSLLVQLAAKAGAHVIALAGSTSKLEHARDLGADTVINYRGTGWDNSLERAASTGVDVVFDGVGGTTGDVLHPLVRRGGRYITHGAASGTWTSPDEQAATSRGITNIGLDAIGSTPSGLYGLVEEALALGSAKILRPTIGQTYPLVDTAQAHSDIAARTTIGKTLLIP</sequence>
<dbReference type="InterPro" id="IPR013154">
    <property type="entry name" value="ADH-like_N"/>
</dbReference>
<dbReference type="PANTHER" id="PTHR48106:SF13">
    <property type="entry name" value="QUINONE OXIDOREDUCTASE-RELATED"/>
    <property type="match status" value="1"/>
</dbReference>
<keyword evidence="2" id="KW-0560">Oxidoreductase</keyword>
<evidence type="ECO:0000256" key="2">
    <source>
        <dbReference type="ARBA" id="ARBA00023002"/>
    </source>
</evidence>
<dbReference type="OrthoDB" id="5195079at2"/>
<dbReference type="STRING" id="405564.SAMN04487905_111167"/>